<comment type="function">
    <text evidence="5">Acts as a co-chaperone and mediates the association of the chaperones HSP70 and HSP90 probably facilitating substrate transfer from HSP70 to HSP90. Stimulates HSP70 ATPase activity and, in contrast, inhibits HSP90 ATPase activity.</text>
</comment>
<sequence length="372" mass="42135">MVEQWEEDAAALKKQGDTAFGAGQYAEAIKPYTAAISIDDSNHLFYSNRAACYLKLNEKGKALKDGEKCVELKPDWGKGYGRKAAAQFALGRFGPAAQTYAAGMRIDPENAALKQGYADSKAKEKVAEDAKKAAEEAEKKKKDDEKAAEEDLLGDFFGDIEETVEEQQGKAVKKETRPQEKFTNQDLGSSASQITRVLQPNFVWKNLNPYNVLQLDVDANEEDIKGRYRKLSTMVHPDKNLGVENAKDAFDEVKKAYNLMKDEEQRLYCKALVENGRLRGIEVYKKQGGVEGEGAVKEKEVMKVFAEIEAQRRQAEKMKLAGKKRERAKEDEEQTKLKTEMKFNKEFKQEGRQEARVAGWRDMQKKKQHKKN</sequence>
<dbReference type="SUPFAM" id="SSF46565">
    <property type="entry name" value="Chaperone J-domain"/>
    <property type="match status" value="1"/>
</dbReference>
<feature type="region of interest" description="Disordered" evidence="11">
    <location>
        <begin position="167"/>
        <end position="187"/>
    </location>
</feature>
<comment type="subunit">
    <text evidence="6">Monomer. Homodimer. Forms a complex composed of HOP and chaperones HSP70 and HSP90; the interaction is stronger in the absence of ATP. Interacts (via TPR 1, 2, 3, 7, 8 and 9 repeats) with HSP70 (via C-terminus); the interaction is direct and is stronger in the absence of ATP. Interacts (via TPR 4, 5 and 6 repeats) with HSP90 (via C-terminus); the interaction is direct.</text>
</comment>
<keyword evidence="10" id="KW-0175">Coiled coil</keyword>
<dbReference type="GO" id="GO:0005737">
    <property type="term" value="C:cytoplasm"/>
    <property type="evidence" value="ECO:0007669"/>
    <property type="project" value="UniProtKB-SubCell"/>
</dbReference>
<dbReference type="PROSITE" id="PS50005">
    <property type="entry name" value="TPR"/>
    <property type="match status" value="1"/>
</dbReference>
<organism evidence="13 14">
    <name type="scientific">Triparma laevis f. inornata</name>
    <dbReference type="NCBI Taxonomy" id="1714386"/>
    <lineage>
        <taxon>Eukaryota</taxon>
        <taxon>Sar</taxon>
        <taxon>Stramenopiles</taxon>
        <taxon>Ochrophyta</taxon>
        <taxon>Bolidophyceae</taxon>
        <taxon>Parmales</taxon>
        <taxon>Triparmaceae</taxon>
        <taxon>Triparma</taxon>
    </lineage>
</organism>
<evidence type="ECO:0000256" key="2">
    <source>
        <dbReference type="ARBA" id="ARBA00022490"/>
    </source>
</evidence>
<dbReference type="FunFam" id="1.25.40.10:FF:000020">
    <property type="entry name" value="Stress-induced phosphoprotein 1"/>
    <property type="match status" value="1"/>
</dbReference>
<dbReference type="EMBL" id="BLQM01000365">
    <property type="protein sequence ID" value="GMH85846.1"/>
    <property type="molecule type" value="Genomic_DNA"/>
</dbReference>
<dbReference type="AlphaFoldDB" id="A0A9W7BC34"/>
<feature type="compositionally biased region" description="Basic and acidic residues" evidence="11">
    <location>
        <begin position="327"/>
        <end position="355"/>
    </location>
</feature>
<evidence type="ECO:0000256" key="10">
    <source>
        <dbReference type="SAM" id="Coils"/>
    </source>
</evidence>
<dbReference type="PRINTS" id="PR00625">
    <property type="entry name" value="JDOMAIN"/>
</dbReference>
<gene>
    <name evidence="13" type="ORF">TL16_g10361</name>
</gene>
<dbReference type="InterPro" id="IPR019734">
    <property type="entry name" value="TPR_rpt"/>
</dbReference>
<dbReference type="SUPFAM" id="SSF48452">
    <property type="entry name" value="TPR-like"/>
    <property type="match status" value="1"/>
</dbReference>
<dbReference type="CDD" id="cd06257">
    <property type="entry name" value="DnaJ"/>
    <property type="match status" value="1"/>
</dbReference>
<protein>
    <recommendedName>
        <fullName evidence="7">Hsp70-Hsp90 organising protein</fullName>
    </recommendedName>
    <alternativeName>
        <fullName evidence="8">Stress-inducible protein 1</fullName>
    </alternativeName>
</protein>
<feature type="region of interest" description="Disordered" evidence="11">
    <location>
        <begin position="317"/>
        <end position="372"/>
    </location>
</feature>
<accession>A0A9W7BC34</accession>
<comment type="subcellular location">
    <subcellularLocation>
        <location evidence="1">Cytoplasm</location>
    </subcellularLocation>
</comment>
<dbReference type="PROSITE" id="PS50076">
    <property type="entry name" value="DNAJ_2"/>
    <property type="match status" value="1"/>
</dbReference>
<evidence type="ECO:0000256" key="4">
    <source>
        <dbReference type="ARBA" id="ARBA00022803"/>
    </source>
</evidence>
<evidence type="ECO:0000256" key="7">
    <source>
        <dbReference type="ARBA" id="ARBA00074766"/>
    </source>
</evidence>
<dbReference type="PANTHER" id="PTHR22904:SF523">
    <property type="entry name" value="STRESS-INDUCED-PHOSPHOPROTEIN 1"/>
    <property type="match status" value="1"/>
</dbReference>
<dbReference type="Pfam" id="PF00226">
    <property type="entry name" value="DnaJ"/>
    <property type="match status" value="1"/>
</dbReference>
<feature type="domain" description="J" evidence="12">
    <location>
        <begin position="208"/>
        <end position="288"/>
    </location>
</feature>
<dbReference type="InterPro" id="IPR011990">
    <property type="entry name" value="TPR-like_helical_dom_sf"/>
</dbReference>
<feature type="repeat" description="TPR" evidence="9">
    <location>
        <begin position="9"/>
        <end position="42"/>
    </location>
</feature>
<evidence type="ECO:0000256" key="5">
    <source>
        <dbReference type="ARBA" id="ARBA00056105"/>
    </source>
</evidence>
<evidence type="ECO:0000256" key="6">
    <source>
        <dbReference type="ARBA" id="ARBA00066016"/>
    </source>
</evidence>
<dbReference type="InterPro" id="IPR001623">
    <property type="entry name" value="DnaJ_domain"/>
</dbReference>
<feature type="coiled-coil region" evidence="10">
    <location>
        <begin position="120"/>
        <end position="151"/>
    </location>
</feature>
<keyword evidence="2" id="KW-0963">Cytoplasm</keyword>
<evidence type="ECO:0000256" key="9">
    <source>
        <dbReference type="PROSITE-ProRule" id="PRU00339"/>
    </source>
</evidence>
<evidence type="ECO:0000313" key="13">
    <source>
        <dbReference type="EMBL" id="GMH85846.1"/>
    </source>
</evidence>
<dbReference type="Gene3D" id="1.25.40.10">
    <property type="entry name" value="Tetratricopeptide repeat domain"/>
    <property type="match status" value="1"/>
</dbReference>
<proteinExistence type="predicted"/>
<dbReference type="SMART" id="SM00271">
    <property type="entry name" value="DnaJ"/>
    <property type="match status" value="1"/>
</dbReference>
<dbReference type="InterPro" id="IPR036869">
    <property type="entry name" value="J_dom_sf"/>
</dbReference>
<dbReference type="PANTHER" id="PTHR22904">
    <property type="entry name" value="TPR REPEAT CONTAINING PROTEIN"/>
    <property type="match status" value="1"/>
</dbReference>
<reference evidence="14" key="1">
    <citation type="journal article" date="2023" name="Commun. Biol.">
        <title>Genome analysis of Parmales, the sister group of diatoms, reveals the evolutionary specialization of diatoms from phago-mixotrophs to photoautotrophs.</title>
        <authorList>
            <person name="Ban H."/>
            <person name="Sato S."/>
            <person name="Yoshikawa S."/>
            <person name="Yamada K."/>
            <person name="Nakamura Y."/>
            <person name="Ichinomiya M."/>
            <person name="Sato N."/>
            <person name="Blanc-Mathieu R."/>
            <person name="Endo H."/>
            <person name="Kuwata A."/>
            <person name="Ogata H."/>
        </authorList>
    </citation>
    <scope>NUCLEOTIDE SEQUENCE [LARGE SCALE GENOMIC DNA]</scope>
</reference>
<dbReference type="Gene3D" id="1.10.287.110">
    <property type="entry name" value="DnaJ domain"/>
    <property type="match status" value="1"/>
</dbReference>
<dbReference type="SMART" id="SM00028">
    <property type="entry name" value="TPR"/>
    <property type="match status" value="3"/>
</dbReference>
<evidence type="ECO:0000256" key="1">
    <source>
        <dbReference type="ARBA" id="ARBA00004496"/>
    </source>
</evidence>
<dbReference type="Proteomes" id="UP001162640">
    <property type="component" value="Unassembled WGS sequence"/>
</dbReference>
<keyword evidence="4 9" id="KW-0802">TPR repeat</keyword>
<comment type="caution">
    <text evidence="13">The sequence shown here is derived from an EMBL/GenBank/DDBJ whole genome shotgun (WGS) entry which is preliminary data.</text>
</comment>
<evidence type="ECO:0000256" key="3">
    <source>
        <dbReference type="ARBA" id="ARBA00022737"/>
    </source>
</evidence>
<evidence type="ECO:0000256" key="8">
    <source>
        <dbReference type="ARBA" id="ARBA00076447"/>
    </source>
</evidence>
<dbReference type="GO" id="GO:0051879">
    <property type="term" value="F:Hsp90 protein binding"/>
    <property type="evidence" value="ECO:0007669"/>
    <property type="project" value="TreeGrafter"/>
</dbReference>
<evidence type="ECO:0000259" key="12">
    <source>
        <dbReference type="PROSITE" id="PS50076"/>
    </source>
</evidence>
<name>A0A9W7BC34_9STRA</name>
<evidence type="ECO:0000313" key="14">
    <source>
        <dbReference type="Proteomes" id="UP001162640"/>
    </source>
</evidence>
<evidence type="ECO:0000256" key="11">
    <source>
        <dbReference type="SAM" id="MobiDB-lite"/>
    </source>
</evidence>
<keyword evidence="3" id="KW-0677">Repeat</keyword>